<dbReference type="PANTHER" id="PTHR48050:SF13">
    <property type="entry name" value="STEROL 3-BETA-GLUCOSYLTRANSFERASE UGT80A2"/>
    <property type="match status" value="1"/>
</dbReference>
<dbReference type="GeneID" id="28971707"/>
<sequence>MASTTKAKLLFLTSPEAGQANVQLGTIASIQTLHGEDLDIYLGSFEQLRKRCPENVTFLPVQGKGMIQHFLEKYDDSNINNAKEGTLYKHLTTPTGIWGAIRLAFTFTTIIHSESPEEYVSYAKDVERLILELEPDFIVCDTIFECGRDAIKKLGRKCIYLSPNTFKDLAGPQQKTGIFKWPCAGTRYPYPLPWYLYPLNVFGVIFFVTWLLKYDKRHIEFNKVRNAAGYEDRLPIFQKKDQLRNTFLCVSHPEVEYPGRIPRWLKLCGPILLPTPSLEETDLELYEWVMKRPTILIVLGTHYKTSKELAENMLISLKIVLEKRRDIQVLWKLQKYGTYDLEGYESDTLSDDRIKIVSWLNSDPLAVLKTGNVIAFVNHGGSNSYHEGLATGTPQVLMPAWVDCYDFAGRVQWLGNGVWGNKGYAPDINQAQFTKSLFKVVGKTPEDAEAIQMRDRAKELANIVTENGTKQGSVVAAEHIWDELQLELAKKK</sequence>
<dbReference type="GO" id="GO:0016757">
    <property type="term" value="F:glycosyltransferase activity"/>
    <property type="evidence" value="ECO:0007669"/>
    <property type="project" value="UniProtKB-ARBA"/>
</dbReference>
<evidence type="ECO:0000259" key="2">
    <source>
        <dbReference type="Pfam" id="PF06722"/>
    </source>
</evidence>
<dbReference type="PANTHER" id="PTHR48050">
    <property type="entry name" value="STEROL 3-BETA-GLUCOSYLTRANSFERASE"/>
    <property type="match status" value="1"/>
</dbReference>
<dbReference type="Gene3D" id="3.40.50.2000">
    <property type="entry name" value="Glycogen Phosphorylase B"/>
    <property type="match status" value="1"/>
</dbReference>
<evidence type="ECO:0000313" key="5">
    <source>
        <dbReference type="Proteomes" id="UP000078595"/>
    </source>
</evidence>
<keyword evidence="1" id="KW-1133">Transmembrane helix</keyword>
<organism evidence="3">
    <name type="scientific">Kwoniella dejecticola CBS 10117</name>
    <dbReference type="NCBI Taxonomy" id="1296121"/>
    <lineage>
        <taxon>Eukaryota</taxon>
        <taxon>Fungi</taxon>
        <taxon>Dikarya</taxon>
        <taxon>Basidiomycota</taxon>
        <taxon>Agaricomycotina</taxon>
        <taxon>Tremellomycetes</taxon>
        <taxon>Tremellales</taxon>
        <taxon>Cryptococcaceae</taxon>
        <taxon>Kwoniella</taxon>
    </lineage>
</organism>
<evidence type="ECO:0000313" key="4">
    <source>
        <dbReference type="EMBL" id="WWC65399.1"/>
    </source>
</evidence>
<dbReference type="OrthoDB" id="5835829at2759"/>
<dbReference type="Pfam" id="PF06722">
    <property type="entry name" value="EryCIII-like_C"/>
    <property type="match status" value="1"/>
</dbReference>
<dbReference type="AlphaFoldDB" id="A0A1A5ZWB4"/>
<dbReference type="EMBL" id="KI894036">
    <property type="protein sequence ID" value="OBR82094.1"/>
    <property type="molecule type" value="Genomic_DNA"/>
</dbReference>
<gene>
    <name evidence="3" type="ORF">I303_08008</name>
    <name evidence="4" type="ORF">I303_108017</name>
</gene>
<protein>
    <recommendedName>
        <fullName evidence="2">Erythromycin biosynthesis protein CIII-like C-terminal domain-containing protein</fullName>
    </recommendedName>
</protein>
<dbReference type="EMBL" id="CP144539">
    <property type="protein sequence ID" value="WWC65399.1"/>
    <property type="molecule type" value="Genomic_DNA"/>
</dbReference>
<reference evidence="3" key="1">
    <citation type="submission" date="2013-07" db="EMBL/GenBank/DDBJ databases">
        <title>The Genome Sequence of Cryptococcus dejecticola CBS10117.</title>
        <authorList>
            <consortium name="The Broad Institute Genome Sequencing Platform"/>
            <person name="Cuomo C."/>
            <person name="Litvintseva A."/>
            <person name="Chen Y."/>
            <person name="Heitman J."/>
            <person name="Sun S."/>
            <person name="Springer D."/>
            <person name="Dromer F."/>
            <person name="Young S.K."/>
            <person name="Zeng Q."/>
            <person name="Gargeya S."/>
            <person name="Fitzgerald M."/>
            <person name="Abouelleil A."/>
            <person name="Alvarado L."/>
            <person name="Berlin A.M."/>
            <person name="Chapman S.B."/>
            <person name="Dewar J."/>
            <person name="Goldberg J."/>
            <person name="Griggs A."/>
            <person name="Gujja S."/>
            <person name="Hansen M."/>
            <person name="Howarth C."/>
            <person name="Imamovic A."/>
            <person name="Larimer J."/>
            <person name="McCowan C."/>
            <person name="Murphy C."/>
            <person name="Pearson M."/>
            <person name="Priest M."/>
            <person name="Roberts A."/>
            <person name="Saif S."/>
            <person name="Shea T."/>
            <person name="Sykes S."/>
            <person name="Wortman J."/>
            <person name="Nusbaum C."/>
            <person name="Birren B."/>
        </authorList>
    </citation>
    <scope>NUCLEOTIDE SEQUENCE [LARGE SCALE GENOMIC DNA]</scope>
    <source>
        <strain evidence="3">CBS 10117</strain>
    </source>
</reference>
<keyword evidence="1" id="KW-0472">Membrane</keyword>
<accession>A0A1A5ZWB4</accession>
<evidence type="ECO:0000313" key="3">
    <source>
        <dbReference type="EMBL" id="OBR82094.1"/>
    </source>
</evidence>
<feature type="transmembrane region" description="Helical" evidence="1">
    <location>
        <begin position="194"/>
        <end position="212"/>
    </location>
</feature>
<reference evidence="4" key="3">
    <citation type="submission" date="2024-02" db="EMBL/GenBank/DDBJ databases">
        <title>Comparative genomics of Cryptococcus and Kwoniella reveals pathogenesis evolution and contrasting modes of karyotype evolution via chromosome fusion or intercentromeric recombination.</title>
        <authorList>
            <person name="Coelho M.A."/>
            <person name="David-Palma M."/>
            <person name="Shea T."/>
            <person name="Bowers K."/>
            <person name="McGinley-Smith S."/>
            <person name="Mohammad A.W."/>
            <person name="Gnirke A."/>
            <person name="Yurkov A.M."/>
            <person name="Nowrousian M."/>
            <person name="Sun S."/>
            <person name="Cuomo C.A."/>
            <person name="Heitman J."/>
        </authorList>
    </citation>
    <scope>NUCLEOTIDE SEQUENCE</scope>
    <source>
        <strain evidence="4">CBS 10117</strain>
    </source>
</reference>
<dbReference type="Proteomes" id="UP000078595">
    <property type="component" value="Chromosome 10"/>
</dbReference>
<dbReference type="KEGG" id="kdj:28971707"/>
<proteinExistence type="predicted"/>
<dbReference type="RefSeq" id="XP_018259936.1">
    <property type="nucleotide sequence ID" value="XM_018411268.1"/>
</dbReference>
<name>A0A1A5ZWB4_9TREE</name>
<dbReference type="VEuPathDB" id="FungiDB:I303_08008"/>
<reference evidence="4" key="2">
    <citation type="submission" date="2013-07" db="EMBL/GenBank/DDBJ databases">
        <authorList>
            <consortium name="The Broad Institute Genome Sequencing Platform"/>
            <person name="Cuomo C."/>
            <person name="Litvintseva A."/>
            <person name="Chen Y."/>
            <person name="Heitman J."/>
            <person name="Sun S."/>
            <person name="Springer D."/>
            <person name="Dromer F."/>
            <person name="Young S.K."/>
            <person name="Zeng Q."/>
            <person name="Gargeya S."/>
            <person name="Fitzgerald M."/>
            <person name="Abouelleil A."/>
            <person name="Alvarado L."/>
            <person name="Berlin A.M."/>
            <person name="Chapman S.B."/>
            <person name="Dewar J."/>
            <person name="Goldberg J."/>
            <person name="Griggs A."/>
            <person name="Gujja S."/>
            <person name="Hansen M."/>
            <person name="Howarth C."/>
            <person name="Imamovic A."/>
            <person name="Larimer J."/>
            <person name="McCowan C."/>
            <person name="Murphy C."/>
            <person name="Pearson M."/>
            <person name="Priest M."/>
            <person name="Roberts A."/>
            <person name="Saif S."/>
            <person name="Shea T."/>
            <person name="Sykes S."/>
            <person name="Wortman J."/>
            <person name="Nusbaum C."/>
            <person name="Birren B."/>
        </authorList>
    </citation>
    <scope>NUCLEOTIDE SEQUENCE</scope>
    <source>
        <strain evidence="4">CBS 10117</strain>
    </source>
</reference>
<dbReference type="SUPFAM" id="SSF53756">
    <property type="entry name" value="UDP-Glycosyltransferase/glycogen phosphorylase"/>
    <property type="match status" value="1"/>
</dbReference>
<dbReference type="InterPro" id="IPR050426">
    <property type="entry name" value="Glycosyltransferase_28"/>
</dbReference>
<feature type="domain" description="Erythromycin biosynthesis protein CIII-like C-terminal" evidence="2">
    <location>
        <begin position="353"/>
        <end position="456"/>
    </location>
</feature>
<dbReference type="InterPro" id="IPR010610">
    <property type="entry name" value="EryCIII-like_C"/>
</dbReference>
<evidence type="ECO:0000256" key="1">
    <source>
        <dbReference type="SAM" id="Phobius"/>
    </source>
</evidence>
<keyword evidence="1" id="KW-0812">Transmembrane</keyword>
<keyword evidence="5" id="KW-1185">Reference proteome</keyword>